<gene>
    <name evidence="3" type="ORF">JF537_18860</name>
</gene>
<protein>
    <submittedName>
        <fullName evidence="3">DDE-type integrase/transposase/recombinase</fullName>
    </submittedName>
</protein>
<evidence type="ECO:0000259" key="2">
    <source>
        <dbReference type="Pfam" id="PF13610"/>
    </source>
</evidence>
<reference evidence="3" key="1">
    <citation type="submission" date="2020-12" db="EMBL/GenBank/DDBJ databases">
        <title>PHA producing bacteria isolated from mangrove.</title>
        <authorList>
            <person name="Zheng W."/>
            <person name="Yu S."/>
            <person name="Huang Y."/>
        </authorList>
    </citation>
    <scope>NUCLEOTIDE SEQUENCE</scope>
    <source>
        <strain evidence="3">GN22-4</strain>
    </source>
</reference>
<dbReference type="AlphaFoldDB" id="A0A8I1MIQ4"/>
<organism evidence="3 4">
    <name type="scientific">Priestia flexa</name>
    <dbReference type="NCBI Taxonomy" id="86664"/>
    <lineage>
        <taxon>Bacteria</taxon>
        <taxon>Bacillati</taxon>
        <taxon>Bacillota</taxon>
        <taxon>Bacilli</taxon>
        <taxon>Bacillales</taxon>
        <taxon>Bacillaceae</taxon>
        <taxon>Priestia</taxon>
    </lineage>
</organism>
<evidence type="ECO:0000313" key="4">
    <source>
        <dbReference type="Proteomes" id="UP000664578"/>
    </source>
</evidence>
<feature type="domain" description="DDE" evidence="2">
    <location>
        <begin position="2"/>
        <end position="47"/>
    </location>
</feature>
<comment type="caution">
    <text evidence="3">The sequence shown here is derived from an EMBL/GenBank/DDBJ whole genome shotgun (WGS) entry which is preliminary data.</text>
</comment>
<name>A0A8I1MIQ4_9BACI</name>
<dbReference type="EMBL" id="JAEMWV010000012">
    <property type="protein sequence ID" value="MBN8253616.1"/>
    <property type="molecule type" value="Genomic_DNA"/>
</dbReference>
<keyword evidence="1" id="KW-0812">Transmembrane</keyword>
<evidence type="ECO:0000313" key="3">
    <source>
        <dbReference type="EMBL" id="MBN8253616.1"/>
    </source>
</evidence>
<sequence length="50" mass="5945">MNYLNNIFEKDHLSIKKRVRSMLVFNLFCTATYVVNGIEAMHMMKKKQAH</sequence>
<keyword evidence="1" id="KW-0472">Membrane</keyword>
<keyword evidence="1" id="KW-1133">Transmembrane helix</keyword>
<feature type="transmembrane region" description="Helical" evidence="1">
    <location>
        <begin position="20"/>
        <end position="38"/>
    </location>
</feature>
<accession>A0A8I1MIQ4</accession>
<dbReference type="Proteomes" id="UP000664578">
    <property type="component" value="Unassembled WGS sequence"/>
</dbReference>
<proteinExistence type="predicted"/>
<evidence type="ECO:0000256" key="1">
    <source>
        <dbReference type="SAM" id="Phobius"/>
    </source>
</evidence>
<dbReference type="InterPro" id="IPR032874">
    <property type="entry name" value="DDE_dom"/>
</dbReference>
<dbReference type="Pfam" id="PF13610">
    <property type="entry name" value="DDE_Tnp_IS240"/>
    <property type="match status" value="1"/>
</dbReference>